<reference evidence="2" key="2">
    <citation type="submission" date="2024-08" db="UniProtKB">
        <authorList>
            <consortium name="EnsemblMetazoa"/>
        </authorList>
    </citation>
    <scope>IDENTIFICATION</scope>
</reference>
<evidence type="ECO:0000313" key="3">
    <source>
        <dbReference type="Proteomes" id="UP000019118"/>
    </source>
</evidence>
<protein>
    <submittedName>
        <fullName evidence="2">Uncharacterized protein</fullName>
    </submittedName>
</protein>
<feature type="coiled-coil region" evidence="1">
    <location>
        <begin position="541"/>
        <end position="592"/>
    </location>
</feature>
<keyword evidence="1" id="KW-0175">Coiled coil</keyword>
<dbReference type="KEGG" id="dpa:109533062"/>
<dbReference type="EnsemblMetazoa" id="XM_019898256.1">
    <property type="protein sequence ID" value="XP_019753815.1"/>
    <property type="gene ID" value="LOC109533062"/>
</dbReference>
<keyword evidence="3" id="KW-1185">Reference proteome</keyword>
<evidence type="ECO:0000313" key="2">
    <source>
        <dbReference type="EnsemblMetazoa" id="XP_019753815.1"/>
    </source>
</evidence>
<sequence length="1088" mass="126143">MAEKKAQNQTMPRALLKENSIPIRAPNISSSTSVKLRKSSNIFSTLVRKARRKKTGNKNSQDGVKNLLMSSQNESGSSTLSAHIEEEVEINCQNFEKKCSQNQEIFWEGRAICSETNTSNHSGSSNRTQRNIINLRTTQSYSGFKAANFQKGQNESKQISEEKPTEDDYFIETSPEDTVITSYQSFVKTPLDITHAEALQYLQEVINSFHESENHIMQLLAKYISDPITQQEMKTAICNHSKLQWEAERRSASLANDIWIQQLEIGRAQENIIQGTLQSLVNQNRQLQIENESIYRKYEKSKKCSDQKNRFQECDSQVDAVLRHNEKLEAKLKSSFKKIESLEGELITIQKQNSSMEDQLRESAGKIRNMKALLHGMKTDHNIEQVALNFKLETQERLLQAAFDLGSLALDDIDHLKAQIDNFPFDFKWPQLTVRNDSLTDLIHLCRSCIHELSNELFNLYSEAALKDKDIATLRETNANLQQTTKIYLAELETMAKEVEESKSLKNEKYLLEQKSHMLESSLKLSTDKVDQFQTEYEAEKTQLLKSLKDQEKYIKELEAKDKMIEETKVFLSNITTENVSLQNEIATLNRIIKESGAGDVVKEIEHKHEEIQYFKMELERVRNENIQLKSHSDTTQHANAVLASNQEIAQKALQRQINDLEKLNEDNQNLKQTLENKHQTVISLKNERVKYLEEKGVLKSIIQRLKNELSKINQLEDNLTTVSREASKISLIANYNKQQSNKFKQEIIERDNIIIQMQTSLQKLHEIQLENSKEKLTLCHQLNEASQLKQRLSNVLESEVKKNAELGQSKEAIVKSVSSQFQRIEDKHRNERTAIRILLRDIKTVTQDKETAIQQQQQLQVDVQQLKAKLSEQEEAFQIASKELSIKNGEIKELRSEMDRYEKLHKDSNEKFENEASKYELNVKQLKKLIEQLRSDKKDLEKSIEYLKNNVEKLYKDLNESRQSEKTTLDALRKAREEDEHTKELLNGKILESTKIILEKDKLSEEKFKLLNENDTLTKETEYLNAMMDNVVNDFEKSLRTAEDKEKLFKEELKESQQIIHHHSIEILELKQACFVNMEPFDNLASI</sequence>
<dbReference type="GeneID" id="109533062"/>
<evidence type="ECO:0000256" key="1">
    <source>
        <dbReference type="SAM" id="Coils"/>
    </source>
</evidence>
<feature type="coiled-coil region" evidence="1">
    <location>
        <begin position="1001"/>
        <end position="1060"/>
    </location>
</feature>
<dbReference type="Proteomes" id="UP000019118">
    <property type="component" value="Unassembled WGS sequence"/>
</dbReference>
<organism evidence="2 3">
    <name type="scientific">Dendroctonus ponderosae</name>
    <name type="common">Mountain pine beetle</name>
    <dbReference type="NCBI Taxonomy" id="77166"/>
    <lineage>
        <taxon>Eukaryota</taxon>
        <taxon>Metazoa</taxon>
        <taxon>Ecdysozoa</taxon>
        <taxon>Arthropoda</taxon>
        <taxon>Hexapoda</taxon>
        <taxon>Insecta</taxon>
        <taxon>Pterygota</taxon>
        <taxon>Neoptera</taxon>
        <taxon>Endopterygota</taxon>
        <taxon>Coleoptera</taxon>
        <taxon>Polyphaga</taxon>
        <taxon>Cucujiformia</taxon>
        <taxon>Curculionidae</taxon>
        <taxon>Scolytinae</taxon>
        <taxon>Dendroctonus</taxon>
    </lineage>
</organism>
<feature type="coiled-coil region" evidence="1">
    <location>
        <begin position="325"/>
        <end position="359"/>
    </location>
</feature>
<reference evidence="3" key="1">
    <citation type="journal article" date="2013" name="Genome Biol.">
        <title>Draft genome of the mountain pine beetle, Dendroctonus ponderosae Hopkins, a major forest pest.</title>
        <authorList>
            <person name="Keeling C.I."/>
            <person name="Yuen M.M."/>
            <person name="Liao N.Y."/>
            <person name="Docking T.R."/>
            <person name="Chan S.K."/>
            <person name="Taylor G.A."/>
            <person name="Palmquist D.L."/>
            <person name="Jackman S.D."/>
            <person name="Nguyen A."/>
            <person name="Li M."/>
            <person name="Henderson H."/>
            <person name="Janes J.K."/>
            <person name="Zhao Y."/>
            <person name="Pandoh P."/>
            <person name="Moore R."/>
            <person name="Sperling F.A."/>
            <person name="Huber D.P."/>
            <person name="Birol I."/>
            <person name="Jones S.J."/>
            <person name="Bohlmann J."/>
        </authorList>
    </citation>
    <scope>NUCLEOTIDE SEQUENCE</scope>
</reference>
<name>A0AAR5NYF8_DENPD</name>
<proteinExistence type="predicted"/>
<accession>A0AAR5NYF8</accession>
<feature type="coiled-coil region" evidence="1">
    <location>
        <begin position="850"/>
        <end position="976"/>
    </location>
</feature>
<feature type="coiled-coil region" evidence="1">
    <location>
        <begin position="644"/>
        <end position="726"/>
    </location>
</feature>
<dbReference type="AlphaFoldDB" id="A0AAR5NYF8"/>